<dbReference type="PANTHER" id="PTHR35192">
    <property type="entry name" value="PROTEIN, PUTATIVE-RELATED"/>
    <property type="match status" value="1"/>
</dbReference>
<evidence type="ECO:0000313" key="3">
    <source>
        <dbReference type="EMBL" id="OCF57462.1"/>
    </source>
</evidence>
<reference evidence="3 4" key="1">
    <citation type="submission" date="2013-07" db="EMBL/GenBank/DDBJ databases">
        <title>The Genome Sequence of Kwoniella mangroviensis CBS10435.</title>
        <authorList>
            <consortium name="The Broad Institute Genome Sequencing Platform"/>
            <person name="Cuomo C."/>
            <person name="Litvintseva A."/>
            <person name="Chen Y."/>
            <person name="Heitman J."/>
            <person name="Sun S."/>
            <person name="Springer D."/>
            <person name="Dromer F."/>
            <person name="Young S.K."/>
            <person name="Zeng Q."/>
            <person name="Gargeya S."/>
            <person name="Fitzgerald M."/>
            <person name="Abouelleil A."/>
            <person name="Alvarado L."/>
            <person name="Berlin A.M."/>
            <person name="Chapman S.B."/>
            <person name="Dewar J."/>
            <person name="Goldberg J."/>
            <person name="Griggs A."/>
            <person name="Gujja S."/>
            <person name="Hansen M."/>
            <person name="Howarth C."/>
            <person name="Imamovic A."/>
            <person name="Larimer J."/>
            <person name="McCowan C."/>
            <person name="Murphy C."/>
            <person name="Pearson M."/>
            <person name="Priest M."/>
            <person name="Roberts A."/>
            <person name="Saif S."/>
            <person name="Shea T."/>
            <person name="Sykes S."/>
            <person name="Wortman J."/>
            <person name="Nusbaum C."/>
            <person name="Birren B."/>
        </authorList>
    </citation>
    <scope>NUCLEOTIDE SEQUENCE [LARGE SCALE GENOMIC DNA]</scope>
    <source>
        <strain evidence="3 4">CBS 10435</strain>
    </source>
</reference>
<feature type="signal peptide" evidence="1">
    <location>
        <begin position="1"/>
        <end position="24"/>
    </location>
</feature>
<proteinExistence type="predicted"/>
<dbReference type="EMBL" id="KI669463">
    <property type="protein sequence ID" value="OCF57462.1"/>
    <property type="molecule type" value="Genomic_DNA"/>
</dbReference>
<feature type="domain" description="Protein CPL1-like" evidence="2">
    <location>
        <begin position="232"/>
        <end position="300"/>
    </location>
</feature>
<keyword evidence="1" id="KW-0732">Signal</keyword>
<dbReference type="InterPro" id="IPR048661">
    <property type="entry name" value="CPL1-like"/>
</dbReference>
<keyword evidence="4" id="KW-1185">Reference proteome</keyword>
<evidence type="ECO:0000313" key="4">
    <source>
        <dbReference type="Proteomes" id="UP000092583"/>
    </source>
</evidence>
<dbReference type="Pfam" id="PF21671">
    <property type="entry name" value="CPL1-like"/>
    <property type="match status" value="1"/>
</dbReference>
<dbReference type="STRING" id="1331196.A0A1B9IPK4"/>
<dbReference type="InterPro" id="IPR038955">
    <property type="entry name" value="PriA/CPL1_fungi"/>
</dbReference>
<organism evidence="3 4">
    <name type="scientific">Kwoniella mangroviensis CBS 10435</name>
    <dbReference type="NCBI Taxonomy" id="1331196"/>
    <lineage>
        <taxon>Eukaryota</taxon>
        <taxon>Fungi</taxon>
        <taxon>Dikarya</taxon>
        <taxon>Basidiomycota</taxon>
        <taxon>Agaricomycotina</taxon>
        <taxon>Tremellomycetes</taxon>
        <taxon>Tremellales</taxon>
        <taxon>Cryptococcaceae</taxon>
        <taxon>Kwoniella</taxon>
    </lineage>
</organism>
<protein>
    <recommendedName>
        <fullName evidence="2">Protein CPL1-like domain-containing protein</fullName>
    </recommendedName>
</protein>
<accession>A0A1B9IPK4</accession>
<dbReference type="PANTHER" id="PTHR35192:SF2">
    <property type="entry name" value="APPLE DOMAIN-CONTAINING PROTEIN"/>
    <property type="match status" value="1"/>
</dbReference>
<name>A0A1B9IPK4_9TREE</name>
<feature type="chain" id="PRO_5008628812" description="Protein CPL1-like domain-containing protein" evidence="1">
    <location>
        <begin position="25"/>
        <end position="306"/>
    </location>
</feature>
<evidence type="ECO:0000259" key="2">
    <source>
        <dbReference type="Pfam" id="PF21671"/>
    </source>
</evidence>
<evidence type="ECO:0000256" key="1">
    <source>
        <dbReference type="SAM" id="SignalP"/>
    </source>
</evidence>
<dbReference type="OrthoDB" id="439917at2759"/>
<dbReference type="AlphaFoldDB" id="A0A1B9IPK4"/>
<dbReference type="Proteomes" id="UP000092583">
    <property type="component" value="Unassembled WGS sequence"/>
</dbReference>
<gene>
    <name evidence="3" type="ORF">L486_04920</name>
</gene>
<sequence>MFGRSFPLSLTFLLALAVPSMVSAVTYNSEFASCTTTSYVPNGGAGSGSWESATDCAEFCYSRDTTYIYSAWLSTTGGCSCGSNTFTTDVITTGNPGGCGSNYEVSITHTTYDFYTCTNNYRFDTIGVQSSSTDFYAIFTACRNYPLMAIWPTSDNTYLYACGDDYVSTGATTTCAYQVNRIYTHPADATASGLARRSLVERRRLAEQETMQAYWCPKGFTPCQLENDADSYECIDTKNDLESCGGCLYGAYNPPGHPNTTAAMGTDCSSLRGVTLGHSSCIDGSCQFDCKKGWELDGDGCVRTRK</sequence>
<reference evidence="4" key="2">
    <citation type="submission" date="2013-12" db="EMBL/GenBank/DDBJ databases">
        <title>Evolution of pathogenesis and genome organization in the Tremellales.</title>
        <authorList>
            <person name="Cuomo C."/>
            <person name="Litvintseva A."/>
            <person name="Heitman J."/>
            <person name="Chen Y."/>
            <person name="Sun S."/>
            <person name="Springer D."/>
            <person name="Dromer F."/>
            <person name="Young S."/>
            <person name="Zeng Q."/>
            <person name="Chapman S."/>
            <person name="Gujja S."/>
            <person name="Saif S."/>
            <person name="Birren B."/>
        </authorList>
    </citation>
    <scope>NUCLEOTIDE SEQUENCE [LARGE SCALE GENOMIC DNA]</scope>
    <source>
        <strain evidence="4">CBS 10435</strain>
    </source>
</reference>